<dbReference type="EMBL" id="QRVK01000024">
    <property type="protein sequence ID" value="RGS40880.1"/>
    <property type="molecule type" value="Genomic_DNA"/>
</dbReference>
<protein>
    <submittedName>
        <fullName evidence="5">AraC family transcriptional regulator</fullName>
    </submittedName>
</protein>
<evidence type="ECO:0000256" key="1">
    <source>
        <dbReference type="ARBA" id="ARBA00023015"/>
    </source>
</evidence>
<dbReference type="Pfam" id="PF12833">
    <property type="entry name" value="HTH_18"/>
    <property type="match status" value="1"/>
</dbReference>
<dbReference type="PROSITE" id="PS00041">
    <property type="entry name" value="HTH_ARAC_FAMILY_1"/>
    <property type="match status" value="1"/>
</dbReference>
<keyword evidence="1" id="KW-0805">Transcription regulation</keyword>
<accession>A0A412IQQ6</accession>
<dbReference type="Gene3D" id="1.10.10.60">
    <property type="entry name" value="Homeodomain-like"/>
    <property type="match status" value="2"/>
</dbReference>
<dbReference type="GO" id="GO:0003700">
    <property type="term" value="F:DNA-binding transcription factor activity"/>
    <property type="evidence" value="ECO:0007669"/>
    <property type="project" value="InterPro"/>
</dbReference>
<evidence type="ECO:0000256" key="3">
    <source>
        <dbReference type="ARBA" id="ARBA00023163"/>
    </source>
</evidence>
<evidence type="ECO:0000256" key="2">
    <source>
        <dbReference type="ARBA" id="ARBA00023125"/>
    </source>
</evidence>
<dbReference type="AlphaFoldDB" id="A0A412IQQ6"/>
<keyword evidence="3" id="KW-0804">Transcription</keyword>
<dbReference type="OrthoDB" id="9772063at2"/>
<feature type="domain" description="HTH araC/xylS-type" evidence="4">
    <location>
        <begin position="197"/>
        <end position="295"/>
    </location>
</feature>
<keyword evidence="2" id="KW-0238">DNA-binding</keyword>
<dbReference type="PANTHER" id="PTHR43280">
    <property type="entry name" value="ARAC-FAMILY TRANSCRIPTIONAL REGULATOR"/>
    <property type="match status" value="1"/>
</dbReference>
<name>A0A412IQQ6_9FIRM</name>
<dbReference type="Proteomes" id="UP000283295">
    <property type="component" value="Unassembled WGS sequence"/>
</dbReference>
<dbReference type="InterPro" id="IPR009057">
    <property type="entry name" value="Homeodomain-like_sf"/>
</dbReference>
<evidence type="ECO:0000259" key="4">
    <source>
        <dbReference type="PROSITE" id="PS01124"/>
    </source>
</evidence>
<gene>
    <name evidence="5" type="ORF">DWX94_09485</name>
</gene>
<dbReference type="GO" id="GO:0043565">
    <property type="term" value="F:sequence-specific DNA binding"/>
    <property type="evidence" value="ECO:0007669"/>
    <property type="project" value="InterPro"/>
</dbReference>
<evidence type="ECO:0000313" key="6">
    <source>
        <dbReference type="Proteomes" id="UP000283295"/>
    </source>
</evidence>
<dbReference type="InterPro" id="IPR018060">
    <property type="entry name" value="HTH_AraC"/>
</dbReference>
<organism evidence="5 6">
    <name type="scientific">Coprococcus eutactus</name>
    <dbReference type="NCBI Taxonomy" id="33043"/>
    <lineage>
        <taxon>Bacteria</taxon>
        <taxon>Bacillati</taxon>
        <taxon>Bacillota</taxon>
        <taxon>Clostridia</taxon>
        <taxon>Lachnospirales</taxon>
        <taxon>Lachnospiraceae</taxon>
        <taxon>Coprococcus</taxon>
    </lineage>
</organism>
<comment type="caution">
    <text evidence="5">The sequence shown here is derived from an EMBL/GenBank/DDBJ whole genome shotgun (WGS) entry which is preliminary data.</text>
</comment>
<sequence length="306" mass="34853">MLAKELISCTVLSGYNIQKDIDNARFHSAFFTYEESMINDGLIHLLASGDNSFAYSCSYTFFFIPCYHFFYIYEGTLTVTSGSSKSSYSKNTAALFEAGSEITYATNGKCRFYEAFILGAPLRLYHEFLPESIYYKKDSAGASVLWSHLSLISRLQGELSATDIFRISKWFNDILTELCVFIENSSKKMDCVPSYLLSVKNQMDKNYAEPLSLDDLEATYRISRYRICREFSFHFGESPMRYLNSRRIDAAKRLLLTTDLSVHEVGSQVGIENTNHFINLFKKDTGTTPLSFKQAAPVSISDLHYN</sequence>
<evidence type="ECO:0000313" key="5">
    <source>
        <dbReference type="EMBL" id="RGS40880.1"/>
    </source>
</evidence>
<dbReference type="SUPFAM" id="SSF46689">
    <property type="entry name" value="Homeodomain-like"/>
    <property type="match status" value="2"/>
</dbReference>
<dbReference type="PANTHER" id="PTHR43280:SF28">
    <property type="entry name" value="HTH-TYPE TRANSCRIPTIONAL ACTIVATOR RHAS"/>
    <property type="match status" value="1"/>
</dbReference>
<dbReference type="InterPro" id="IPR018062">
    <property type="entry name" value="HTH_AraC-typ_CS"/>
</dbReference>
<reference evidence="5 6" key="1">
    <citation type="submission" date="2018-08" db="EMBL/GenBank/DDBJ databases">
        <title>A genome reference for cultivated species of the human gut microbiota.</title>
        <authorList>
            <person name="Zou Y."/>
            <person name="Xue W."/>
            <person name="Luo G."/>
        </authorList>
    </citation>
    <scope>NUCLEOTIDE SEQUENCE [LARGE SCALE GENOMIC DNA]</scope>
    <source>
        <strain evidence="5 6">AF22-21</strain>
    </source>
</reference>
<dbReference type="PROSITE" id="PS01124">
    <property type="entry name" value="HTH_ARAC_FAMILY_2"/>
    <property type="match status" value="1"/>
</dbReference>
<proteinExistence type="predicted"/>
<dbReference type="SMART" id="SM00342">
    <property type="entry name" value="HTH_ARAC"/>
    <property type="match status" value="1"/>
</dbReference>